<dbReference type="Pfam" id="PF04263">
    <property type="entry name" value="TPK_catalytic"/>
    <property type="match status" value="1"/>
</dbReference>
<evidence type="ECO:0000259" key="8">
    <source>
        <dbReference type="SMART" id="SM00983"/>
    </source>
</evidence>
<dbReference type="Proteomes" id="UP000242519">
    <property type="component" value="Unassembled WGS sequence"/>
</dbReference>
<dbReference type="OrthoDB" id="25149at2759"/>
<evidence type="ECO:0000256" key="2">
    <source>
        <dbReference type="ARBA" id="ARBA00006785"/>
    </source>
</evidence>
<dbReference type="AlphaFoldDB" id="A0A218Z4J0"/>
<dbReference type="InterPro" id="IPR036371">
    <property type="entry name" value="TPK_B1-bd_sf"/>
</dbReference>
<sequence length="262" mass="29023">MSEDGSMIEWHPADIFSATPGTHKPFAILILNQALRLPVSVYTRLWASSIFQVAADGGANRLHDLNTENGTDLGVDAVVGDLDSLLPDVRKYWEEKNIPVIHDPDQYSTDFTKAVHHIRSSPSRAAIDIVVIGGLGGRVDQGMATLSHLYAFQKEPAYAAGRMYLLSSESITFVLKYGKHKIRTRDGFEGIRLGKHVGIIPLREPAVIWTEGFEWDVQKWETEFGGQMSTSNHVREEYAVVQTTKDVLFTIDLDTPGVVGST</sequence>
<dbReference type="SUPFAM" id="SSF63862">
    <property type="entry name" value="Thiamin pyrophosphokinase, substrate-binding domain"/>
    <property type="match status" value="1"/>
</dbReference>
<comment type="similarity">
    <text evidence="2 7">Belongs to the thiamine pyrophosphokinase family.</text>
</comment>
<evidence type="ECO:0000313" key="9">
    <source>
        <dbReference type="EMBL" id="OWP02692.1"/>
    </source>
</evidence>
<dbReference type="NCBIfam" id="TIGR01378">
    <property type="entry name" value="thi_PPkinase"/>
    <property type="match status" value="1"/>
</dbReference>
<dbReference type="InterPro" id="IPR006282">
    <property type="entry name" value="Thi_PPkinase"/>
</dbReference>
<keyword evidence="5 7" id="KW-0418">Kinase</keyword>
<organism evidence="9 10">
    <name type="scientific">Diplocarpon coronariae</name>
    <dbReference type="NCBI Taxonomy" id="2795749"/>
    <lineage>
        <taxon>Eukaryota</taxon>
        <taxon>Fungi</taxon>
        <taxon>Dikarya</taxon>
        <taxon>Ascomycota</taxon>
        <taxon>Pezizomycotina</taxon>
        <taxon>Leotiomycetes</taxon>
        <taxon>Helotiales</taxon>
        <taxon>Drepanopezizaceae</taxon>
        <taxon>Diplocarpon</taxon>
    </lineage>
</organism>
<keyword evidence="10" id="KW-1185">Reference proteome</keyword>
<dbReference type="PANTHER" id="PTHR13622">
    <property type="entry name" value="THIAMIN PYROPHOSPHOKINASE"/>
    <property type="match status" value="1"/>
</dbReference>
<evidence type="ECO:0000256" key="1">
    <source>
        <dbReference type="ARBA" id="ARBA00005078"/>
    </source>
</evidence>
<dbReference type="InterPro" id="IPR016966">
    <property type="entry name" value="Thiamin_pyrophosphokinase_euk"/>
</dbReference>
<name>A0A218Z4J0_9HELO</name>
<dbReference type="SUPFAM" id="SSF63999">
    <property type="entry name" value="Thiamin pyrophosphokinase, catalytic domain"/>
    <property type="match status" value="1"/>
</dbReference>
<comment type="caution">
    <text evidence="9">The sequence shown here is derived from an EMBL/GenBank/DDBJ whole genome shotgun (WGS) entry which is preliminary data.</text>
</comment>
<comment type="catalytic activity">
    <reaction evidence="7">
        <text>thiamine + ATP = thiamine diphosphate + AMP + H(+)</text>
        <dbReference type="Rhea" id="RHEA:11576"/>
        <dbReference type="ChEBI" id="CHEBI:15378"/>
        <dbReference type="ChEBI" id="CHEBI:18385"/>
        <dbReference type="ChEBI" id="CHEBI:30616"/>
        <dbReference type="ChEBI" id="CHEBI:58937"/>
        <dbReference type="ChEBI" id="CHEBI:456215"/>
    </reaction>
</comment>
<reference evidence="9 10" key="1">
    <citation type="submission" date="2017-04" db="EMBL/GenBank/DDBJ databases">
        <title>Draft genome sequence of Marssonina coronaria NL1: causal agent of apple blotch.</title>
        <authorList>
            <person name="Cheng Q."/>
        </authorList>
    </citation>
    <scope>NUCLEOTIDE SEQUENCE [LARGE SCALE GENOMIC DNA]</scope>
    <source>
        <strain evidence="9 10">NL1</strain>
    </source>
</reference>
<accession>A0A218Z4J0</accession>
<evidence type="ECO:0000256" key="3">
    <source>
        <dbReference type="ARBA" id="ARBA00022679"/>
    </source>
</evidence>
<evidence type="ECO:0000256" key="4">
    <source>
        <dbReference type="ARBA" id="ARBA00022741"/>
    </source>
</evidence>
<keyword evidence="4 7" id="KW-0547">Nucleotide-binding</keyword>
<dbReference type="GO" id="GO:0004788">
    <property type="term" value="F:thiamine diphosphokinase activity"/>
    <property type="evidence" value="ECO:0007669"/>
    <property type="project" value="UniProtKB-UniRule"/>
</dbReference>
<dbReference type="SMART" id="SM00983">
    <property type="entry name" value="TPK_B1_binding"/>
    <property type="match status" value="1"/>
</dbReference>
<dbReference type="PANTHER" id="PTHR13622:SF8">
    <property type="entry name" value="THIAMIN PYROPHOSPHOKINASE 1"/>
    <property type="match status" value="1"/>
</dbReference>
<dbReference type="CDD" id="cd07995">
    <property type="entry name" value="TPK"/>
    <property type="match status" value="1"/>
</dbReference>
<dbReference type="Pfam" id="PF04265">
    <property type="entry name" value="TPK_B1_binding"/>
    <property type="match status" value="1"/>
</dbReference>
<dbReference type="InterPro" id="IPR036759">
    <property type="entry name" value="TPK_catalytic_sf"/>
</dbReference>
<dbReference type="STRING" id="503106.A0A218Z4J0"/>
<dbReference type="UniPathway" id="UPA00060">
    <property type="reaction ID" value="UER00597"/>
</dbReference>
<dbReference type="GO" id="GO:0016301">
    <property type="term" value="F:kinase activity"/>
    <property type="evidence" value="ECO:0007669"/>
    <property type="project" value="UniProtKB-UniRule"/>
</dbReference>
<keyword evidence="6 7" id="KW-0067">ATP-binding</keyword>
<evidence type="ECO:0000313" key="10">
    <source>
        <dbReference type="Proteomes" id="UP000242519"/>
    </source>
</evidence>
<dbReference type="InterPro" id="IPR007373">
    <property type="entry name" value="Thiamin_PyroPKinase_B1-bd"/>
</dbReference>
<dbReference type="InParanoid" id="A0A218Z4J0"/>
<dbReference type="GO" id="GO:0006772">
    <property type="term" value="P:thiamine metabolic process"/>
    <property type="evidence" value="ECO:0007669"/>
    <property type="project" value="InterPro"/>
</dbReference>
<comment type="pathway">
    <text evidence="1 7">Cofactor biosynthesis; thiamine diphosphate biosynthesis; thiamine diphosphate from thiamine: step 1/1.</text>
</comment>
<dbReference type="FunCoup" id="A0A218Z4J0">
    <property type="interactions" value="270"/>
</dbReference>
<gene>
    <name evidence="9" type="ORF">B2J93_109</name>
</gene>
<evidence type="ECO:0000256" key="5">
    <source>
        <dbReference type="ARBA" id="ARBA00022777"/>
    </source>
</evidence>
<dbReference type="EMBL" id="MZNU01000217">
    <property type="protein sequence ID" value="OWP02692.1"/>
    <property type="molecule type" value="Genomic_DNA"/>
</dbReference>
<protein>
    <recommendedName>
        <fullName evidence="7">Thiamine pyrophosphokinase</fullName>
        <ecNumber evidence="7">2.7.6.2</ecNumber>
    </recommendedName>
</protein>
<dbReference type="GO" id="GO:0005524">
    <property type="term" value="F:ATP binding"/>
    <property type="evidence" value="ECO:0007669"/>
    <property type="project" value="UniProtKB-UniRule"/>
</dbReference>
<dbReference type="Gene3D" id="3.40.50.10240">
    <property type="entry name" value="Thiamin pyrophosphokinase, catalytic domain"/>
    <property type="match status" value="1"/>
</dbReference>
<dbReference type="InterPro" id="IPR007371">
    <property type="entry name" value="TPK_catalytic"/>
</dbReference>
<keyword evidence="3 7" id="KW-0808">Transferase</keyword>
<dbReference type="GO" id="GO:0009229">
    <property type="term" value="P:thiamine diphosphate biosynthetic process"/>
    <property type="evidence" value="ECO:0007669"/>
    <property type="project" value="UniProtKB-UniRule"/>
</dbReference>
<dbReference type="GO" id="GO:0030975">
    <property type="term" value="F:thiamine binding"/>
    <property type="evidence" value="ECO:0007669"/>
    <property type="project" value="UniProtKB-UniRule"/>
</dbReference>
<dbReference type="EC" id="2.7.6.2" evidence="7"/>
<feature type="domain" description="Thiamin pyrophosphokinase thiamin-binding" evidence="8">
    <location>
        <begin position="178"/>
        <end position="248"/>
    </location>
</feature>
<proteinExistence type="inferred from homology"/>
<dbReference type="PIRSF" id="PIRSF031057">
    <property type="entry name" value="Thiamin_pyrophosphokinase"/>
    <property type="match status" value="1"/>
</dbReference>
<evidence type="ECO:0000256" key="7">
    <source>
        <dbReference type="PIRNR" id="PIRNR031057"/>
    </source>
</evidence>
<evidence type="ECO:0000256" key="6">
    <source>
        <dbReference type="ARBA" id="ARBA00022840"/>
    </source>
</evidence>